<accession>K4F6F2</accession>
<gene>
    <name evidence="2" type="ORF">GAP32_398A</name>
</gene>
<dbReference type="GeneID" id="13994141"/>
<reference evidence="2 3" key="1">
    <citation type="journal article" date="2014" name="Virology">
        <title>Supersize me: Cronobacter sakazakii phage GAP32.</title>
        <authorList>
            <person name="Abbasifar R."/>
            <person name="Griffiths M.W."/>
            <person name="Sabour P.M."/>
            <person name="Ackermann H.-W."/>
            <person name="Vandersteegen K."/>
            <person name="Lavigne R."/>
            <person name="Noben J.-P."/>
            <person name="Villa A.A."/>
            <person name="Abbasifar A."/>
            <person name="Nash J.H.E."/>
            <person name="Kropinski A.M."/>
        </authorList>
    </citation>
    <scope>NUCLEOTIDE SEQUENCE [LARGE SCALE GENOMIC DNA]</scope>
    <source>
        <strain evidence="2">GAP-32</strain>
    </source>
</reference>
<dbReference type="Proteomes" id="UP000000457">
    <property type="component" value="Segment"/>
</dbReference>
<evidence type="ECO:0000313" key="3">
    <source>
        <dbReference type="Proteomes" id="UP000000457"/>
    </source>
</evidence>
<keyword evidence="1" id="KW-0812">Transmembrane</keyword>
<feature type="transmembrane region" description="Helical" evidence="1">
    <location>
        <begin position="43"/>
        <end position="60"/>
    </location>
</feature>
<dbReference type="EMBL" id="JN882285">
    <property type="protein sequence ID" value="AFC21851.1"/>
    <property type="molecule type" value="Genomic_DNA"/>
</dbReference>
<dbReference type="KEGG" id="vg:13994141"/>
<dbReference type="RefSeq" id="YP_006987506.1">
    <property type="nucleotide sequence ID" value="NC_019401.1"/>
</dbReference>
<keyword evidence="3" id="KW-1185">Reference proteome</keyword>
<organism evidence="2 3">
    <name type="scientific">Cronobacter phage vB_CsaM_GAP32</name>
    <dbReference type="NCBI Taxonomy" id="1141136"/>
    <lineage>
        <taxon>Viruses</taxon>
        <taxon>Duplodnaviria</taxon>
        <taxon>Heunggongvirae</taxon>
        <taxon>Uroviricota</taxon>
        <taxon>Caudoviricetes</taxon>
        <taxon>Mimasvirus</taxon>
        <taxon>Mimasvirus GAP32</taxon>
    </lineage>
</organism>
<evidence type="ECO:0000313" key="2">
    <source>
        <dbReference type="EMBL" id="AFC21851.1"/>
    </source>
</evidence>
<proteinExistence type="predicted"/>
<sequence>MYYLKYTVKSKIRFYLMILYYVTRNIMIVVNHFVVQWTRKEKYILPTMPMLVLIHGNTYFPKKL</sequence>
<feature type="transmembrane region" description="Helical" evidence="1">
    <location>
        <begin position="12"/>
        <end position="37"/>
    </location>
</feature>
<name>K4F6F2_9CAUD</name>
<protein>
    <submittedName>
        <fullName evidence="2">Putative membrane protein</fullName>
    </submittedName>
</protein>
<keyword evidence="1" id="KW-1133">Transmembrane helix</keyword>
<evidence type="ECO:0000256" key="1">
    <source>
        <dbReference type="SAM" id="Phobius"/>
    </source>
</evidence>
<keyword evidence="1" id="KW-0472">Membrane</keyword>